<name>A0ABW0PU78_9HYPH</name>
<dbReference type="InterPro" id="IPR047216">
    <property type="entry name" value="Endonuclease_DUF559_bact"/>
</dbReference>
<dbReference type="Pfam" id="PF04480">
    <property type="entry name" value="DUF559"/>
    <property type="match status" value="1"/>
</dbReference>
<keyword evidence="2" id="KW-0255">Endonuclease</keyword>
<organism evidence="2 3">
    <name type="scientific">Kaistia terrae</name>
    <dbReference type="NCBI Taxonomy" id="537017"/>
    <lineage>
        <taxon>Bacteria</taxon>
        <taxon>Pseudomonadati</taxon>
        <taxon>Pseudomonadota</taxon>
        <taxon>Alphaproteobacteria</taxon>
        <taxon>Hyphomicrobiales</taxon>
        <taxon>Kaistiaceae</taxon>
        <taxon>Kaistia</taxon>
    </lineage>
</organism>
<dbReference type="RefSeq" id="WP_266341888.1">
    <property type="nucleotide sequence ID" value="NZ_JAPKNH010000001.1"/>
</dbReference>
<comment type="caution">
    <text evidence="2">The sequence shown here is derived from an EMBL/GenBank/DDBJ whole genome shotgun (WGS) entry which is preliminary data.</text>
</comment>
<keyword evidence="2" id="KW-0378">Hydrolase</keyword>
<dbReference type="GO" id="GO:0004519">
    <property type="term" value="F:endonuclease activity"/>
    <property type="evidence" value="ECO:0007669"/>
    <property type="project" value="UniProtKB-KW"/>
</dbReference>
<reference evidence="3" key="1">
    <citation type="journal article" date="2019" name="Int. J. Syst. Evol. Microbiol.">
        <title>The Global Catalogue of Microorganisms (GCM) 10K type strain sequencing project: providing services to taxonomists for standard genome sequencing and annotation.</title>
        <authorList>
            <consortium name="The Broad Institute Genomics Platform"/>
            <consortium name="The Broad Institute Genome Sequencing Center for Infectious Disease"/>
            <person name="Wu L."/>
            <person name="Ma J."/>
        </authorList>
    </citation>
    <scope>NUCLEOTIDE SEQUENCE [LARGE SCALE GENOMIC DNA]</scope>
    <source>
        <strain evidence="3">KACC 12633</strain>
    </source>
</reference>
<dbReference type="Gene3D" id="3.40.960.10">
    <property type="entry name" value="VSR Endonuclease"/>
    <property type="match status" value="1"/>
</dbReference>
<dbReference type="Proteomes" id="UP001596150">
    <property type="component" value="Unassembled WGS sequence"/>
</dbReference>
<keyword evidence="2" id="KW-0540">Nuclease</keyword>
<dbReference type="InterPro" id="IPR011335">
    <property type="entry name" value="Restrct_endonuc-II-like"/>
</dbReference>
<evidence type="ECO:0000313" key="2">
    <source>
        <dbReference type="EMBL" id="MFC5515893.1"/>
    </source>
</evidence>
<accession>A0ABW0PU78</accession>
<keyword evidence="3" id="KW-1185">Reference proteome</keyword>
<dbReference type="EMBL" id="JBHSML010000003">
    <property type="protein sequence ID" value="MFC5515893.1"/>
    <property type="molecule type" value="Genomic_DNA"/>
</dbReference>
<dbReference type="SUPFAM" id="SSF52980">
    <property type="entry name" value="Restriction endonuclease-like"/>
    <property type="match status" value="1"/>
</dbReference>
<feature type="domain" description="DUF559" evidence="1">
    <location>
        <begin position="4"/>
        <end position="110"/>
    </location>
</feature>
<proteinExistence type="predicted"/>
<evidence type="ECO:0000259" key="1">
    <source>
        <dbReference type="Pfam" id="PF04480"/>
    </source>
</evidence>
<sequence>MRKEIARARPLRRTQTDAELKLWLHLRDRRLQGLKFRRQVPIEGYFADFVCKDTMLIVELDGGQHAEMRAGHDRHRADILAGLGYRVVRFWNNDLFENIDEVLRQIVEACQKAPHPSPLPQAGEGAIPAGSA</sequence>
<gene>
    <name evidence="2" type="ORF">ACFPP9_08945</name>
</gene>
<dbReference type="PANTHER" id="PTHR38590">
    <property type="entry name" value="BLL0828 PROTEIN"/>
    <property type="match status" value="1"/>
</dbReference>
<dbReference type="InterPro" id="IPR007569">
    <property type="entry name" value="DUF559"/>
</dbReference>
<protein>
    <submittedName>
        <fullName evidence="2">Endonuclease domain-containing protein</fullName>
    </submittedName>
</protein>
<dbReference type="CDD" id="cd01038">
    <property type="entry name" value="Endonuclease_DUF559"/>
    <property type="match status" value="1"/>
</dbReference>
<dbReference type="PANTHER" id="PTHR38590:SF1">
    <property type="entry name" value="BLL0828 PROTEIN"/>
    <property type="match status" value="1"/>
</dbReference>
<evidence type="ECO:0000313" key="3">
    <source>
        <dbReference type="Proteomes" id="UP001596150"/>
    </source>
</evidence>